<feature type="domain" description="NrtR DNA-binding winged helix" evidence="2">
    <location>
        <begin position="159"/>
        <end position="219"/>
    </location>
</feature>
<accession>A0A090WY13</accession>
<dbReference type="PANTHER" id="PTHR43736:SF4">
    <property type="entry name" value="SLR1690 PROTEIN"/>
    <property type="match status" value="1"/>
</dbReference>
<dbReference type="AlphaFoldDB" id="A0A090WY13"/>
<keyword evidence="8" id="KW-1185">Reference proteome</keyword>
<dbReference type="Proteomes" id="UP000029643">
    <property type="component" value="Unassembled WGS sequence"/>
</dbReference>
<dbReference type="Proteomes" id="UP000029644">
    <property type="component" value="Unassembled WGS sequence"/>
</dbReference>
<reference evidence="5 8" key="2">
    <citation type="submission" date="2019-03" db="EMBL/GenBank/DDBJ databases">
        <title>Genomic Encyclopedia of Type Strains, Phase III (KMG-III): the genomes of soil and plant-associated and newly described type strains.</title>
        <authorList>
            <person name="Whitman W."/>
        </authorList>
    </citation>
    <scope>NUCLEOTIDE SEQUENCE [LARGE SCALE GENOMIC DNA]</scope>
    <source>
        <strain evidence="5 8">CECT 8301</strain>
    </source>
</reference>
<dbReference type="Proteomes" id="UP000294824">
    <property type="component" value="Unassembled WGS sequence"/>
</dbReference>
<dbReference type="RefSeq" id="WP_042499481.1">
    <property type="nucleotide sequence ID" value="NZ_BBNQ01000005.1"/>
</dbReference>
<evidence type="ECO:0000313" key="5">
    <source>
        <dbReference type="EMBL" id="TDY62517.1"/>
    </source>
</evidence>
<dbReference type="PANTHER" id="PTHR43736">
    <property type="entry name" value="ADP-RIBOSE PYROPHOSPHATASE"/>
    <property type="match status" value="1"/>
</dbReference>
<dbReference type="EMBL" id="BBNQ01000005">
    <property type="protein sequence ID" value="GAL62200.1"/>
    <property type="molecule type" value="Genomic_DNA"/>
</dbReference>
<evidence type="ECO:0000313" key="6">
    <source>
        <dbReference type="Proteomes" id="UP000029643"/>
    </source>
</evidence>
<name>A0A090WY13_9FLAO</name>
<evidence type="ECO:0000313" key="3">
    <source>
        <dbReference type="EMBL" id="GAL62200.1"/>
    </source>
</evidence>
<evidence type="ECO:0000259" key="1">
    <source>
        <dbReference type="Pfam" id="PF00293"/>
    </source>
</evidence>
<dbReference type="InterPro" id="IPR015797">
    <property type="entry name" value="NUDIX_hydrolase-like_dom_sf"/>
</dbReference>
<evidence type="ECO:0000313" key="8">
    <source>
        <dbReference type="Proteomes" id="UP000294824"/>
    </source>
</evidence>
<proteinExistence type="predicted"/>
<feature type="domain" description="Nudix hydrolase" evidence="1">
    <location>
        <begin position="20"/>
        <end position="140"/>
    </location>
</feature>
<accession>A0A4R8MDV8</accession>
<evidence type="ECO:0000313" key="4">
    <source>
        <dbReference type="EMBL" id="GAL81158.1"/>
    </source>
</evidence>
<sequence>MDHNNLPLNDIYAPENRIYVATDCIIFGFDKGILKLLVFERRVEPFKGTLSLIGSFVKPNEAANEAARRVLKEITGLENIFMEELKTYSNIDRDPGARCISIAHYALIRIDDYDKELVAKHDAIWCEVDKLPKLVLDHDLMIEDALNRLRRKARFYPIGFELLPKKFTIPQFQNLYEAIFQKTLDTRNFRKKLMSLKLLIPLNEKDKSGSKKGAFLYKFDYKKYKRLEEKGFNFSLFKN</sequence>
<evidence type="ECO:0000313" key="7">
    <source>
        <dbReference type="Proteomes" id="UP000029644"/>
    </source>
</evidence>
<dbReference type="InterPro" id="IPR000086">
    <property type="entry name" value="NUDIX_hydrolase_dom"/>
</dbReference>
<dbReference type="Pfam" id="PF21906">
    <property type="entry name" value="WHD_NrtR"/>
    <property type="match status" value="1"/>
</dbReference>
<dbReference type="OrthoDB" id="9786141at2"/>
<dbReference type="CDD" id="cd18873">
    <property type="entry name" value="NUDIX_NadM_like"/>
    <property type="match status" value="1"/>
</dbReference>
<dbReference type="InterPro" id="IPR054105">
    <property type="entry name" value="WHD_NrtR"/>
</dbReference>
<dbReference type="STRING" id="221126.SAMN04489722_104266"/>
<gene>
    <name evidence="5" type="ORF">DFQ06_2359</name>
    <name evidence="4" type="ORF">JCM19274_3902</name>
    <name evidence="3" type="ORF">JCM19300_2951</name>
</gene>
<dbReference type="SUPFAM" id="SSF46785">
    <property type="entry name" value="Winged helix' DNA-binding domain"/>
    <property type="match status" value="1"/>
</dbReference>
<dbReference type="InterPro" id="IPR036390">
    <property type="entry name" value="WH_DNA-bd_sf"/>
</dbReference>
<organism evidence="4 6">
    <name type="scientific">Algibacter lectus</name>
    <dbReference type="NCBI Taxonomy" id="221126"/>
    <lineage>
        <taxon>Bacteria</taxon>
        <taxon>Pseudomonadati</taxon>
        <taxon>Bacteroidota</taxon>
        <taxon>Flavobacteriia</taxon>
        <taxon>Flavobacteriales</taxon>
        <taxon>Flavobacteriaceae</taxon>
        <taxon>Algibacter</taxon>
    </lineage>
</organism>
<dbReference type="InterPro" id="IPR036388">
    <property type="entry name" value="WH-like_DNA-bd_sf"/>
</dbReference>
<comment type="caution">
    <text evidence="4">The sequence shown here is derived from an EMBL/GenBank/DDBJ whole genome shotgun (WGS) entry which is preliminary data.</text>
</comment>
<dbReference type="EMBL" id="BBNU01000014">
    <property type="protein sequence ID" value="GAL81158.1"/>
    <property type="molecule type" value="Genomic_DNA"/>
</dbReference>
<reference evidence="6 7" key="1">
    <citation type="journal article" date="2014" name="Genome Announc.">
        <title>Draft Genome Sequences of Marine Flavobacterium Algibacter lectus Strains SS8 and NR4.</title>
        <authorList>
            <person name="Takatani N."/>
            <person name="Nakanishi M."/>
            <person name="Meirelles P."/>
            <person name="Mino S."/>
            <person name="Suda W."/>
            <person name="Oshima K."/>
            <person name="Hattori M."/>
            <person name="Ohkuma M."/>
            <person name="Hosokawa M."/>
            <person name="Miyashita K."/>
            <person name="Thompson F.L."/>
            <person name="Niwa A."/>
            <person name="Sawabe T."/>
            <person name="Sawabe T."/>
        </authorList>
    </citation>
    <scope>NUCLEOTIDE SEQUENCE [LARGE SCALE GENOMIC DNA]</scope>
    <source>
        <strain evidence="4">JCM 19274</strain>
        <strain evidence="3 7">JCM 19300</strain>
        <strain evidence="6">JCM19274</strain>
    </source>
</reference>
<dbReference type="EMBL" id="SORL01000008">
    <property type="protein sequence ID" value="TDY62517.1"/>
    <property type="molecule type" value="Genomic_DNA"/>
</dbReference>
<evidence type="ECO:0000259" key="2">
    <source>
        <dbReference type="Pfam" id="PF21906"/>
    </source>
</evidence>
<protein>
    <submittedName>
        <fullName evidence="5">ADP-ribose pyrophosphatase YjhB (NUDIX family)</fullName>
    </submittedName>
    <submittedName>
        <fullName evidence="4">Hypothetical Nudix-like regulator</fullName>
    </submittedName>
</protein>
<dbReference type="SUPFAM" id="SSF55811">
    <property type="entry name" value="Nudix"/>
    <property type="match status" value="1"/>
</dbReference>
<dbReference type="Pfam" id="PF00293">
    <property type="entry name" value="NUDIX"/>
    <property type="match status" value="1"/>
</dbReference>
<dbReference type="Gene3D" id="1.10.10.10">
    <property type="entry name" value="Winged helix-like DNA-binding domain superfamily/Winged helix DNA-binding domain"/>
    <property type="match status" value="1"/>
</dbReference>
<dbReference type="Gene3D" id="3.90.79.10">
    <property type="entry name" value="Nucleoside Triphosphate Pyrophosphohydrolase"/>
    <property type="match status" value="1"/>
</dbReference>